<dbReference type="PANTHER" id="PTHR35567">
    <property type="entry name" value="MALATE DEHYDROGENASE (AFU_ORTHOLOGUE AFUA_2G13800)"/>
    <property type="match status" value="1"/>
</dbReference>
<dbReference type="KEGG" id="sus:Acid_3966"/>
<protein>
    <recommendedName>
        <fullName evidence="3">DUF3455 domain-containing protein</fullName>
    </recommendedName>
</protein>
<dbReference type="InterPro" id="IPR021851">
    <property type="entry name" value="DUF3455"/>
</dbReference>
<dbReference type="InParanoid" id="Q01ZI2"/>
<name>Q01ZI2_SOLUE</name>
<reference evidence="2" key="1">
    <citation type="submission" date="2006-10" db="EMBL/GenBank/DDBJ databases">
        <title>Complete sequence of Solibacter usitatus Ellin6076.</title>
        <authorList>
            <consortium name="US DOE Joint Genome Institute"/>
            <person name="Copeland A."/>
            <person name="Lucas S."/>
            <person name="Lapidus A."/>
            <person name="Barry K."/>
            <person name="Detter J.C."/>
            <person name="Glavina del Rio T."/>
            <person name="Hammon N."/>
            <person name="Israni S."/>
            <person name="Dalin E."/>
            <person name="Tice H."/>
            <person name="Pitluck S."/>
            <person name="Thompson L.S."/>
            <person name="Brettin T."/>
            <person name="Bruce D."/>
            <person name="Han C."/>
            <person name="Tapia R."/>
            <person name="Gilna P."/>
            <person name="Schmutz J."/>
            <person name="Larimer F."/>
            <person name="Land M."/>
            <person name="Hauser L."/>
            <person name="Kyrpides N."/>
            <person name="Mikhailova N."/>
            <person name="Janssen P.H."/>
            <person name="Kuske C.R."/>
            <person name="Richardson P."/>
        </authorList>
    </citation>
    <scope>NUCLEOTIDE SEQUENCE</scope>
    <source>
        <strain evidence="2">Ellin6076</strain>
    </source>
</reference>
<dbReference type="STRING" id="234267.Acid_3966"/>
<sequence>MAHAQLQLPGTSVTPPPTPTLITPPAGNAAFLLGHALGTQGYVCLPTEAGASTASWTVNSARPEATLFQTFFDQDVQIVTHFLSPDTNPNDAAPIPLPFGSATWQSSFDSSKVWAAVLHKNQIAAGTDKASCPNDGAIPCLLLQSIGSQAGPTGGKTLSKTTFVQRLNTRGGSAPADGCATSTDVGKQVLVPYTADYYFYTAR</sequence>
<accession>Q01ZI2</accession>
<evidence type="ECO:0000256" key="1">
    <source>
        <dbReference type="SAM" id="MobiDB-lite"/>
    </source>
</evidence>
<dbReference type="Pfam" id="PF11937">
    <property type="entry name" value="DUF3455"/>
    <property type="match status" value="1"/>
</dbReference>
<organism evidence="2">
    <name type="scientific">Solibacter usitatus (strain Ellin6076)</name>
    <dbReference type="NCBI Taxonomy" id="234267"/>
    <lineage>
        <taxon>Bacteria</taxon>
        <taxon>Pseudomonadati</taxon>
        <taxon>Acidobacteriota</taxon>
        <taxon>Terriglobia</taxon>
        <taxon>Bryobacterales</taxon>
        <taxon>Solibacteraceae</taxon>
        <taxon>Candidatus Solibacter</taxon>
    </lineage>
</organism>
<dbReference type="PANTHER" id="PTHR35567:SF1">
    <property type="entry name" value="CONSERVED FUNGAL PROTEIN (AFU_ORTHOLOGUE AFUA_1G14230)"/>
    <property type="match status" value="1"/>
</dbReference>
<evidence type="ECO:0000313" key="2">
    <source>
        <dbReference type="EMBL" id="ABJ84933.1"/>
    </source>
</evidence>
<dbReference type="HOGENOM" id="CLU_1348191_0_0_0"/>
<gene>
    <name evidence="2" type="ordered locus">Acid_3966</name>
</gene>
<proteinExistence type="predicted"/>
<feature type="region of interest" description="Disordered" evidence="1">
    <location>
        <begin position="1"/>
        <end position="20"/>
    </location>
</feature>
<evidence type="ECO:0008006" key="3">
    <source>
        <dbReference type="Google" id="ProtNLM"/>
    </source>
</evidence>
<dbReference type="EMBL" id="CP000473">
    <property type="protein sequence ID" value="ABJ84933.1"/>
    <property type="molecule type" value="Genomic_DNA"/>
</dbReference>
<dbReference type="AlphaFoldDB" id="Q01ZI2"/>